<organism evidence="5 6">
    <name type="scientific">Rhizophlyctis rosea</name>
    <dbReference type="NCBI Taxonomy" id="64517"/>
    <lineage>
        <taxon>Eukaryota</taxon>
        <taxon>Fungi</taxon>
        <taxon>Fungi incertae sedis</taxon>
        <taxon>Chytridiomycota</taxon>
        <taxon>Chytridiomycota incertae sedis</taxon>
        <taxon>Chytridiomycetes</taxon>
        <taxon>Rhizophlyctidales</taxon>
        <taxon>Rhizophlyctidaceae</taxon>
        <taxon>Rhizophlyctis</taxon>
    </lineage>
</organism>
<dbReference type="Gene3D" id="1.10.8.1120">
    <property type="entry name" value="Histone RNA hairpin-binding protein RNA-binding domain"/>
    <property type="match status" value="1"/>
</dbReference>
<dbReference type="FunFam" id="1.10.8.1120:FF:000001">
    <property type="entry name" value="Histone RNA hairpin-binding protein-like"/>
    <property type="match status" value="1"/>
</dbReference>
<dbReference type="GO" id="GO:0071204">
    <property type="term" value="C:histone pre-mRNA 3'end processing complex"/>
    <property type="evidence" value="ECO:0007669"/>
    <property type="project" value="TreeGrafter"/>
</dbReference>
<sequence length="221" mass="25133">MTPTGFQSFQRPMLPEPVHGNVSSLFPSALALTDPNQDFSDSPSFRRFTPDDLYDIDNMELDPNNPYDLDDPFDDLLENQSLADSIDTGLSYDATSSTSNSIVHSLLTQSSRASSDLSRTLSGLDGGSERASEERRLEQRQKQIDYGKNTVGYQRYISIVPRQKRRPRIDPETPDKHSKCSKRCWDGLVRQWRRRLHQWDPPEGDTENAAYMGHYDMGLDG</sequence>
<dbReference type="Proteomes" id="UP001212841">
    <property type="component" value="Unassembled WGS sequence"/>
</dbReference>
<feature type="compositionally biased region" description="Basic and acidic residues" evidence="3">
    <location>
        <begin position="127"/>
        <end position="136"/>
    </location>
</feature>
<dbReference type="GO" id="GO:0071207">
    <property type="term" value="F:histone pre-mRNA stem-loop binding"/>
    <property type="evidence" value="ECO:0007669"/>
    <property type="project" value="TreeGrafter"/>
</dbReference>
<evidence type="ECO:0000313" key="5">
    <source>
        <dbReference type="EMBL" id="KAJ3056220.1"/>
    </source>
</evidence>
<dbReference type="GO" id="GO:0005737">
    <property type="term" value="C:cytoplasm"/>
    <property type="evidence" value="ECO:0007669"/>
    <property type="project" value="TreeGrafter"/>
</dbReference>
<dbReference type="Pfam" id="PF15247">
    <property type="entry name" value="SLBP_RNA_bind"/>
    <property type="match status" value="1"/>
</dbReference>
<dbReference type="GO" id="GO:0006398">
    <property type="term" value="P:mRNA 3'-end processing by stem-loop binding and cleavage"/>
    <property type="evidence" value="ECO:0007669"/>
    <property type="project" value="TreeGrafter"/>
</dbReference>
<feature type="domain" description="Histone RNA hairpin-binding protein RNA-binding" evidence="4">
    <location>
        <begin position="133"/>
        <end position="201"/>
    </location>
</feature>
<gene>
    <name evidence="5" type="ORF">HK097_007703</name>
</gene>
<evidence type="ECO:0000256" key="2">
    <source>
        <dbReference type="ARBA" id="ARBA00022884"/>
    </source>
</evidence>
<dbReference type="PANTHER" id="PTHR17408">
    <property type="entry name" value="HISTONE RNA HAIRPIN-BINDING PROTEIN"/>
    <property type="match status" value="1"/>
</dbReference>
<accession>A0AAD5SLN0</accession>
<dbReference type="InterPro" id="IPR026502">
    <property type="entry name" value="SLBP1/SLBP2"/>
</dbReference>
<protein>
    <recommendedName>
        <fullName evidence="4">Histone RNA hairpin-binding protein RNA-binding domain-containing protein</fullName>
    </recommendedName>
</protein>
<feature type="region of interest" description="Disordered" evidence="3">
    <location>
        <begin position="114"/>
        <end position="136"/>
    </location>
</feature>
<dbReference type="AlphaFoldDB" id="A0AAD5SLN0"/>
<evidence type="ECO:0000256" key="3">
    <source>
        <dbReference type="SAM" id="MobiDB-lite"/>
    </source>
</evidence>
<keyword evidence="2" id="KW-0694">RNA-binding</keyword>
<dbReference type="GO" id="GO:0003729">
    <property type="term" value="F:mRNA binding"/>
    <property type="evidence" value="ECO:0007669"/>
    <property type="project" value="InterPro"/>
</dbReference>
<keyword evidence="6" id="KW-1185">Reference proteome</keyword>
<comment type="caution">
    <text evidence="5">The sequence shown here is derived from an EMBL/GenBank/DDBJ whole genome shotgun (WGS) entry which is preliminary data.</text>
</comment>
<proteinExistence type="inferred from homology"/>
<dbReference type="PANTHER" id="PTHR17408:SF0">
    <property type="entry name" value="HISTONE RNA HAIRPIN-BINDING PROTEIN"/>
    <property type="match status" value="1"/>
</dbReference>
<evidence type="ECO:0000313" key="6">
    <source>
        <dbReference type="Proteomes" id="UP001212841"/>
    </source>
</evidence>
<dbReference type="InterPro" id="IPR029344">
    <property type="entry name" value="SLBP_RNA_bind"/>
</dbReference>
<evidence type="ECO:0000256" key="1">
    <source>
        <dbReference type="ARBA" id="ARBA00006151"/>
    </source>
</evidence>
<dbReference type="InterPro" id="IPR038294">
    <property type="entry name" value="SLBP_RNA_bind_sf"/>
</dbReference>
<dbReference type="GO" id="GO:0051028">
    <property type="term" value="P:mRNA transport"/>
    <property type="evidence" value="ECO:0007669"/>
    <property type="project" value="TreeGrafter"/>
</dbReference>
<comment type="similarity">
    <text evidence="1">Belongs to the SLBP family.</text>
</comment>
<name>A0AAD5SLN0_9FUNG</name>
<evidence type="ECO:0000259" key="4">
    <source>
        <dbReference type="Pfam" id="PF15247"/>
    </source>
</evidence>
<dbReference type="EMBL" id="JADGJD010000041">
    <property type="protein sequence ID" value="KAJ3056220.1"/>
    <property type="molecule type" value="Genomic_DNA"/>
</dbReference>
<reference evidence="5" key="1">
    <citation type="submission" date="2020-05" db="EMBL/GenBank/DDBJ databases">
        <title>Phylogenomic resolution of chytrid fungi.</title>
        <authorList>
            <person name="Stajich J.E."/>
            <person name="Amses K."/>
            <person name="Simmons R."/>
            <person name="Seto K."/>
            <person name="Myers J."/>
            <person name="Bonds A."/>
            <person name="Quandt C.A."/>
            <person name="Barry K."/>
            <person name="Liu P."/>
            <person name="Grigoriev I."/>
            <person name="Longcore J.E."/>
            <person name="James T.Y."/>
        </authorList>
    </citation>
    <scope>NUCLEOTIDE SEQUENCE</scope>
    <source>
        <strain evidence="5">JEL0318</strain>
    </source>
</reference>